<dbReference type="InterPro" id="IPR036397">
    <property type="entry name" value="RNaseH_sf"/>
</dbReference>
<organism evidence="2">
    <name type="scientific">viral metagenome</name>
    <dbReference type="NCBI Taxonomy" id="1070528"/>
    <lineage>
        <taxon>unclassified sequences</taxon>
        <taxon>metagenomes</taxon>
        <taxon>organismal metagenomes</taxon>
    </lineage>
</organism>
<accession>A0A6C0CRI1</accession>
<dbReference type="AlphaFoldDB" id="A0A6C0CRI1"/>
<reference evidence="2" key="1">
    <citation type="journal article" date="2020" name="Nature">
        <title>Giant virus diversity and host interactions through global metagenomics.</title>
        <authorList>
            <person name="Schulz F."/>
            <person name="Roux S."/>
            <person name="Paez-Espino D."/>
            <person name="Jungbluth S."/>
            <person name="Walsh D.A."/>
            <person name="Denef V.J."/>
            <person name="McMahon K.D."/>
            <person name="Konstantinidis K.T."/>
            <person name="Eloe-Fadrosh E.A."/>
            <person name="Kyrpides N.C."/>
            <person name="Woyke T."/>
        </authorList>
    </citation>
    <scope>NUCLEOTIDE SEQUENCE</scope>
    <source>
        <strain evidence="2">GVMAG-M-3300021425-14</strain>
    </source>
</reference>
<dbReference type="SUPFAM" id="SSF53098">
    <property type="entry name" value="Ribonuclease H-like"/>
    <property type="match status" value="1"/>
</dbReference>
<dbReference type="InterPro" id="IPR006932">
    <property type="entry name" value="HJ-resolvase_A22"/>
</dbReference>
<dbReference type="EMBL" id="MN739464">
    <property type="protein sequence ID" value="QHT06085.1"/>
    <property type="molecule type" value="Genomic_DNA"/>
</dbReference>
<name>A0A6C0CRI1_9ZZZZ</name>
<dbReference type="Gene3D" id="3.30.420.10">
    <property type="entry name" value="Ribonuclease H-like superfamily/Ribonuclease H"/>
    <property type="match status" value="1"/>
</dbReference>
<protein>
    <submittedName>
        <fullName evidence="2">Uncharacterized protein</fullName>
    </submittedName>
</protein>
<dbReference type="GO" id="GO:0016788">
    <property type="term" value="F:hydrolase activity, acting on ester bonds"/>
    <property type="evidence" value="ECO:0007669"/>
    <property type="project" value="InterPro"/>
</dbReference>
<dbReference type="Pfam" id="PF04848">
    <property type="entry name" value="Pox_A22"/>
    <property type="match status" value="1"/>
</dbReference>
<dbReference type="InterPro" id="IPR012337">
    <property type="entry name" value="RNaseH-like_sf"/>
</dbReference>
<dbReference type="GO" id="GO:0000287">
    <property type="term" value="F:magnesium ion binding"/>
    <property type="evidence" value="ECO:0007669"/>
    <property type="project" value="InterPro"/>
</dbReference>
<dbReference type="GO" id="GO:0000400">
    <property type="term" value="F:four-way junction DNA binding"/>
    <property type="evidence" value="ECO:0007669"/>
    <property type="project" value="InterPro"/>
</dbReference>
<dbReference type="GO" id="GO:0006281">
    <property type="term" value="P:DNA repair"/>
    <property type="evidence" value="ECO:0007669"/>
    <property type="project" value="InterPro"/>
</dbReference>
<dbReference type="GO" id="GO:0006310">
    <property type="term" value="P:DNA recombination"/>
    <property type="evidence" value="ECO:0007669"/>
    <property type="project" value="InterPro"/>
</dbReference>
<sequence length="174" mass="20785">MLCDEMNIKYKKKEKKDNCIDLIYKHLDENYLDFVKTVKTSSMSLVSYGRCMKEMFDELFKNINFDYVLVENQIGPLALRMKTLQGMIMQYFIHNNVSKIEEISPSNKLKDFLGTKKTTYKERKQESIVITRKKLIENCNISKWLDYFNEHKKKDDLADSYLQGLWYFNNILAK</sequence>
<keyword evidence="1" id="KW-0378">Hydrolase</keyword>
<evidence type="ECO:0000313" key="2">
    <source>
        <dbReference type="EMBL" id="QHT06085.1"/>
    </source>
</evidence>
<proteinExistence type="predicted"/>
<evidence type="ECO:0000256" key="1">
    <source>
        <dbReference type="ARBA" id="ARBA00022801"/>
    </source>
</evidence>